<dbReference type="Proteomes" id="UP001153642">
    <property type="component" value="Unassembled WGS sequence"/>
</dbReference>
<accession>A0ABT6FM52</accession>
<evidence type="ECO:0000313" key="2">
    <source>
        <dbReference type="EMBL" id="MDG3584343.1"/>
    </source>
</evidence>
<keyword evidence="3" id="KW-1185">Reference proteome</keyword>
<organism evidence="2 3">
    <name type="scientific">Galbibacter pacificus</name>
    <dbReference type="NCBI Taxonomy" id="2996052"/>
    <lineage>
        <taxon>Bacteria</taxon>
        <taxon>Pseudomonadati</taxon>
        <taxon>Bacteroidota</taxon>
        <taxon>Flavobacteriia</taxon>
        <taxon>Flavobacteriales</taxon>
        <taxon>Flavobacteriaceae</taxon>
        <taxon>Galbibacter</taxon>
    </lineage>
</organism>
<gene>
    <name evidence="2" type="ORF">OSR52_00585</name>
</gene>
<feature type="chain" id="PRO_5045683023" description="Calx-beta domain-containing protein" evidence="1">
    <location>
        <begin position="24"/>
        <end position="294"/>
    </location>
</feature>
<evidence type="ECO:0000313" key="3">
    <source>
        <dbReference type="Proteomes" id="UP001153642"/>
    </source>
</evidence>
<feature type="signal peptide" evidence="1">
    <location>
        <begin position="1"/>
        <end position="23"/>
    </location>
</feature>
<dbReference type="PROSITE" id="PS51257">
    <property type="entry name" value="PROKAR_LIPOPROTEIN"/>
    <property type="match status" value="1"/>
</dbReference>
<reference evidence="2" key="1">
    <citation type="submission" date="2022-11" db="EMBL/GenBank/DDBJ databases">
        <title>High-quality draft genome sequence of Galbibacter sp. strain CMA-7.</title>
        <authorList>
            <person name="Wei L."/>
            <person name="Dong C."/>
            <person name="Shao Z."/>
        </authorList>
    </citation>
    <scope>NUCLEOTIDE SEQUENCE</scope>
    <source>
        <strain evidence="2">CMA-7</strain>
    </source>
</reference>
<protein>
    <recommendedName>
        <fullName evidence="4">Calx-beta domain-containing protein</fullName>
    </recommendedName>
</protein>
<dbReference type="EMBL" id="JAPMUA010000001">
    <property type="protein sequence ID" value="MDG3584343.1"/>
    <property type="molecule type" value="Genomic_DNA"/>
</dbReference>
<dbReference type="RefSeq" id="WP_277898116.1">
    <property type="nucleotide sequence ID" value="NZ_JAPMUA010000001.1"/>
</dbReference>
<evidence type="ECO:0000256" key="1">
    <source>
        <dbReference type="SAM" id="SignalP"/>
    </source>
</evidence>
<evidence type="ECO:0008006" key="4">
    <source>
        <dbReference type="Google" id="ProtNLM"/>
    </source>
</evidence>
<proteinExistence type="predicted"/>
<sequence>MKNKNIKNIKLLAVCIAVGIMFASCLLDDEVTDFGTGPNLVGFANSTATFKAEANGQEVNSEIPVQIIGPSVNKFSDEVTVTISVDPSSTAEEGVNYRLNSKTITLTPDASEDIYEGGIPITIITDGISTPVSETPILNLMISEVSSNGEIVINDKTKSLSASIAYTCPYNINDYAGTYIATTDEFGFYIGQPQPFEVIDGPGENQFTMVNVAAHPEAYDVIVDVDPGTGNLTIAKQPAFNTNNIGYTYGELRWEGTGTSAPSPGNCVGIIDITTTNTVDAGSFGQFRTVFEKQ</sequence>
<name>A0ABT6FM52_9FLAO</name>
<comment type="caution">
    <text evidence="2">The sequence shown here is derived from an EMBL/GenBank/DDBJ whole genome shotgun (WGS) entry which is preliminary data.</text>
</comment>
<keyword evidence="1" id="KW-0732">Signal</keyword>